<organism evidence="2 3">
    <name type="scientific">Actinokineospora guangxiensis</name>
    <dbReference type="NCBI Taxonomy" id="1490288"/>
    <lineage>
        <taxon>Bacteria</taxon>
        <taxon>Bacillati</taxon>
        <taxon>Actinomycetota</taxon>
        <taxon>Actinomycetes</taxon>
        <taxon>Pseudonocardiales</taxon>
        <taxon>Pseudonocardiaceae</taxon>
        <taxon>Actinokineospora</taxon>
    </lineage>
</organism>
<proteinExistence type="predicted"/>
<dbReference type="PANTHER" id="PTHR35908">
    <property type="entry name" value="HYPOTHETICAL FUSION PROTEIN"/>
    <property type="match status" value="1"/>
</dbReference>
<dbReference type="PANTHER" id="PTHR35908:SF1">
    <property type="entry name" value="CONSERVED PROTEIN"/>
    <property type="match status" value="1"/>
</dbReference>
<name>A0ABW0EHX5_9PSEU</name>
<gene>
    <name evidence="2" type="ORF">ACFPM7_02325</name>
</gene>
<protein>
    <submittedName>
        <fullName evidence="2">VOC family protein</fullName>
    </submittedName>
</protein>
<dbReference type="InterPro" id="IPR041581">
    <property type="entry name" value="Glyoxalase_6"/>
</dbReference>
<dbReference type="EMBL" id="JBHSKF010000001">
    <property type="protein sequence ID" value="MFC5285873.1"/>
    <property type="molecule type" value="Genomic_DNA"/>
</dbReference>
<feature type="domain" description="Glyoxalase-like" evidence="1">
    <location>
        <begin position="9"/>
        <end position="116"/>
    </location>
</feature>
<evidence type="ECO:0000259" key="1">
    <source>
        <dbReference type="Pfam" id="PF18029"/>
    </source>
</evidence>
<dbReference type="Proteomes" id="UP001596157">
    <property type="component" value="Unassembled WGS sequence"/>
</dbReference>
<dbReference type="RefSeq" id="WP_378243212.1">
    <property type="nucleotide sequence ID" value="NZ_JBHSKF010000001.1"/>
</dbReference>
<dbReference type="SUPFAM" id="SSF54593">
    <property type="entry name" value="Glyoxalase/Bleomycin resistance protein/Dihydroxybiphenyl dioxygenase"/>
    <property type="match status" value="1"/>
</dbReference>
<sequence>MTVPTLGAIVLDCPDPMALGAFYARLLDWDAPTPEDGWASITGPDGRRVDFQEVADYAAPTWPSGERPQQLHLDLSVADLDGAHERTVGLGARLVDDSHKTFRVYLDPVGHPFCLCAC</sequence>
<evidence type="ECO:0000313" key="3">
    <source>
        <dbReference type="Proteomes" id="UP001596157"/>
    </source>
</evidence>
<comment type="caution">
    <text evidence="2">The sequence shown here is derived from an EMBL/GenBank/DDBJ whole genome shotgun (WGS) entry which is preliminary data.</text>
</comment>
<dbReference type="Pfam" id="PF18029">
    <property type="entry name" value="Glyoxalase_6"/>
    <property type="match status" value="1"/>
</dbReference>
<dbReference type="CDD" id="cd06587">
    <property type="entry name" value="VOC"/>
    <property type="match status" value="1"/>
</dbReference>
<reference evidence="3" key="1">
    <citation type="journal article" date="2019" name="Int. J. Syst. Evol. Microbiol.">
        <title>The Global Catalogue of Microorganisms (GCM) 10K type strain sequencing project: providing services to taxonomists for standard genome sequencing and annotation.</title>
        <authorList>
            <consortium name="The Broad Institute Genomics Platform"/>
            <consortium name="The Broad Institute Genome Sequencing Center for Infectious Disease"/>
            <person name="Wu L."/>
            <person name="Ma J."/>
        </authorList>
    </citation>
    <scope>NUCLEOTIDE SEQUENCE [LARGE SCALE GENOMIC DNA]</scope>
    <source>
        <strain evidence="3">CCUG 59778</strain>
    </source>
</reference>
<dbReference type="Gene3D" id="3.10.180.10">
    <property type="entry name" value="2,3-Dihydroxybiphenyl 1,2-Dioxygenase, domain 1"/>
    <property type="match status" value="1"/>
</dbReference>
<evidence type="ECO:0000313" key="2">
    <source>
        <dbReference type="EMBL" id="MFC5285873.1"/>
    </source>
</evidence>
<dbReference type="InterPro" id="IPR029068">
    <property type="entry name" value="Glyas_Bleomycin-R_OHBP_Dase"/>
</dbReference>
<accession>A0ABW0EHX5</accession>
<keyword evidence="3" id="KW-1185">Reference proteome</keyword>